<dbReference type="PROSITE" id="PS00028">
    <property type="entry name" value="ZINC_FINGER_C2H2_1"/>
    <property type="match status" value="2"/>
</dbReference>
<dbReference type="InParanoid" id="A0A644F1W3"/>
<organism evidence="3 4">
    <name type="scientific">Giardia intestinalis (strain ATCC 50803 / WB clone C6)</name>
    <name type="common">Giardia lamblia</name>
    <dbReference type="NCBI Taxonomy" id="184922"/>
    <lineage>
        <taxon>Eukaryota</taxon>
        <taxon>Metamonada</taxon>
        <taxon>Diplomonadida</taxon>
        <taxon>Hexamitidae</taxon>
        <taxon>Giardiinae</taxon>
        <taxon>Giardia</taxon>
    </lineage>
</organism>
<dbReference type="GO" id="GO:0003964">
    <property type="term" value="F:RNA-directed DNA polymerase activity"/>
    <property type="evidence" value="ECO:0007669"/>
    <property type="project" value="UniProtKB-KW"/>
</dbReference>
<gene>
    <name evidence="3" type="ORF">GL50803_0060942</name>
</gene>
<feature type="region of interest" description="Disordered" evidence="1">
    <location>
        <begin position="183"/>
        <end position="220"/>
    </location>
</feature>
<dbReference type="SMART" id="SM00355">
    <property type="entry name" value="ZnF_C2H2"/>
    <property type="match status" value="2"/>
</dbReference>
<proteinExistence type="predicted"/>
<feature type="region of interest" description="Disordered" evidence="1">
    <location>
        <begin position="24"/>
        <end position="168"/>
    </location>
</feature>
<evidence type="ECO:0000313" key="3">
    <source>
        <dbReference type="EMBL" id="KAE8302559.1"/>
    </source>
</evidence>
<dbReference type="EMBL" id="AACB03000003">
    <property type="protein sequence ID" value="KAE8302559.1"/>
    <property type="molecule type" value="Genomic_DNA"/>
</dbReference>
<feature type="compositionally biased region" description="Low complexity" evidence="1">
    <location>
        <begin position="191"/>
        <end position="220"/>
    </location>
</feature>
<dbReference type="InterPro" id="IPR013087">
    <property type="entry name" value="Znf_C2H2_type"/>
</dbReference>
<keyword evidence="3" id="KW-0808">Transferase</keyword>
<feature type="compositionally biased region" description="Basic residues" evidence="1">
    <location>
        <begin position="42"/>
        <end position="56"/>
    </location>
</feature>
<feature type="compositionally biased region" description="Low complexity" evidence="1">
    <location>
        <begin position="1054"/>
        <end position="1066"/>
    </location>
</feature>
<protein>
    <submittedName>
        <fullName evidence="3">Reverse transcriptase/endonuclease</fullName>
    </submittedName>
</protein>
<dbReference type="Proteomes" id="UP000001548">
    <property type="component" value="Unassembled WGS sequence"/>
</dbReference>
<feature type="domain" description="Reverse transcriptase" evidence="2">
    <location>
        <begin position="425"/>
        <end position="642"/>
    </location>
</feature>
<accession>A0A644F1W3</accession>
<dbReference type="Pfam" id="PF00078">
    <property type="entry name" value="RVT_1"/>
    <property type="match status" value="1"/>
</dbReference>
<keyword evidence="4" id="KW-1185">Reference proteome</keyword>
<feature type="compositionally biased region" description="Pro residues" evidence="1">
    <location>
        <begin position="58"/>
        <end position="71"/>
    </location>
</feature>
<dbReference type="InterPro" id="IPR000477">
    <property type="entry name" value="RT_dom"/>
</dbReference>
<dbReference type="PANTHER" id="PTHR48148:SF2">
    <property type="entry name" value="PA14 DOMAIN-CONTAINING PROTEIN"/>
    <property type="match status" value="1"/>
</dbReference>
<reference evidence="3 4" key="1">
    <citation type="journal article" date="2007" name="Science">
        <title>Genomic minimalism in the early diverging intestinal parasite Giardia lamblia.</title>
        <authorList>
            <person name="Morrison H.G."/>
            <person name="McArthur A.G."/>
            <person name="Gillin F.D."/>
            <person name="Aley S.B."/>
            <person name="Adam R.D."/>
            <person name="Olsen G.J."/>
            <person name="Best A.A."/>
            <person name="Cande W.Z."/>
            <person name="Chen F."/>
            <person name="Cipriano M.J."/>
            <person name="Davids B.J."/>
            <person name="Dawson S.C."/>
            <person name="Elmendorf H.G."/>
            <person name="Hehl A.B."/>
            <person name="Holder M.E."/>
            <person name="Huse S.M."/>
            <person name="Kim U.U."/>
            <person name="Lasek-Nesselquist E."/>
            <person name="Manning G."/>
            <person name="Nigam A."/>
            <person name="Nixon J.E."/>
            <person name="Palm D."/>
            <person name="Passamaneck N.E."/>
            <person name="Prabhu A."/>
            <person name="Reich C.I."/>
            <person name="Reiner D.S."/>
            <person name="Samuelson J."/>
            <person name="Svard S.G."/>
            <person name="Sogin M.L."/>
        </authorList>
    </citation>
    <scope>NUCLEOTIDE SEQUENCE [LARGE SCALE GENOMIC DNA]</scope>
    <source>
        <strain evidence="3 4">WB C6</strain>
    </source>
</reference>
<dbReference type="InterPro" id="IPR043502">
    <property type="entry name" value="DNA/RNA_pol_sf"/>
</dbReference>
<name>A0A644F1W3_GIAIC</name>
<dbReference type="PROSITE" id="PS50878">
    <property type="entry name" value="RT_POL"/>
    <property type="match status" value="1"/>
</dbReference>
<keyword evidence="3" id="KW-0548">Nucleotidyltransferase</keyword>
<dbReference type="AlphaFoldDB" id="A0A644F1W3"/>
<feature type="region of interest" description="Disordered" evidence="1">
    <location>
        <begin position="1039"/>
        <end position="1089"/>
    </location>
</feature>
<evidence type="ECO:0000259" key="2">
    <source>
        <dbReference type="PROSITE" id="PS50878"/>
    </source>
</evidence>
<sequence>MAPRLVMTPRSGEAAASCELRPSAQALSAAPGTPACAGAHSMPRHMRHSAPPRRAARGPPPRPCPGAPRPSTPHAGLRFDPAPPDVLEQSAASRQELQGFKKHSPLPPASDGPLPPVRGALSSALPHDLGHDNSPSLSDPRADGRDLDPGPGAAPPPSGTRCGQCGEELPDSAAIDAHIALHHPPTPLAAPTPSSCSSTPDLAAAALPAEPEPSASPSLSADPAYPFRCAICRAQYKTERGLKAHMGRLRHFTPLEETVHDMIGIPSGNPTEPLLQLVLATYTGLARTLPPAETLARLLTICRKADGSGRLPPSRMLLRRGLLGRAWQAVQDEASQAPRIPEPRGEQRRQIIRDLHPLPMDVSLPAVPHTLGPAPKITGKALVRELRSMKAVATGPSGLGKAHLLHLCDKAGAAEVFATALAGLLATRDWGQLKPLAEFRLKLLPKPNGKWRPIAIQETLLVAFHRAILKQTAPLKKLPSWQLAFERMAHVKAISRAEELKASHHLLTVDVRNAFNSVPHAVIIFSLHRARVPLPTVEYVSSFLGARHCVDLTSVPAGVPQGDPLSMALFCQSIVWPAEAFLSQYELLAYADDLVVASHPSVPADTVKRDASDALAKVGLCVEQPKCASTQLGAIAFMGTRILRDGPYNLGEQATRSLLGHLETLRAADLSRHDRLRLLAACIVPSVNYGPLVDAYPGPHSYADVDAAVFAEVACLLSIPDQQARALALTPRSNYGLGLVLPGHYHADMQQQRREMAAGTFRELRRKRIKQSAPLRSFLPLALLRGPPLNNDQVLFVGECLLGRYQKSVVLGTCSFCKQPMRPRHHLLCKAVNGIHVARHSKVLDALVACAKGRPGFVTLNAAVPVDHLQPDLIIGDGYGDLVLTVPWRVERSFALKLAKYKPLVDAGRARHILPVVLGTDGTIHPTSAAGLASAGVDVPRFLQEAALVILWHYTQSAISYSALAVPKASPVAAAVQGAPLVPASLPAPARKDPPSAPQCPADAPAAAITEAAGLCTHAPPASPSVELMLSFEVSNAPSPGSYLPEPSSEAHTAESSTPTPAAADPPGAPTVEPARKQRPPIFKHVGVRAVPVREDKPYPFRKVSGILPGGDAPCSG</sequence>
<keyword evidence="3" id="KW-0695">RNA-directed DNA polymerase</keyword>
<comment type="caution">
    <text evidence="3">The sequence shown here is derived from an EMBL/GenBank/DDBJ whole genome shotgun (WGS) entry which is preliminary data.</text>
</comment>
<dbReference type="PANTHER" id="PTHR48148">
    <property type="entry name" value="KERATINOCYTE PROLINE-RICH PROTEIN"/>
    <property type="match status" value="1"/>
</dbReference>
<evidence type="ECO:0000256" key="1">
    <source>
        <dbReference type="SAM" id="MobiDB-lite"/>
    </source>
</evidence>
<feature type="compositionally biased region" description="Pro residues" evidence="1">
    <location>
        <begin position="105"/>
        <end position="116"/>
    </location>
</feature>
<dbReference type="SUPFAM" id="SSF56672">
    <property type="entry name" value="DNA/RNA polymerases"/>
    <property type="match status" value="1"/>
</dbReference>
<evidence type="ECO:0000313" key="4">
    <source>
        <dbReference type="Proteomes" id="UP000001548"/>
    </source>
</evidence>